<proteinExistence type="inferred from homology"/>
<feature type="signal peptide" evidence="2">
    <location>
        <begin position="1"/>
        <end position="17"/>
    </location>
</feature>
<dbReference type="PANTHER" id="PTHR24260:SF136">
    <property type="entry name" value="GH08193P-RELATED"/>
    <property type="match status" value="1"/>
</dbReference>
<protein>
    <recommendedName>
        <fullName evidence="3">Peptidase S1 domain-containing protein</fullName>
    </recommendedName>
</protein>
<dbReference type="PROSITE" id="PS51257">
    <property type="entry name" value="PROKAR_LIPOPROTEIN"/>
    <property type="match status" value="1"/>
</dbReference>
<sequence length="304" mass="33586">MKDVVLVFALVLAVVSCSKYEALVVRRDPPTYCGIRKITKQALIVKGTETVPGEWPWHVAVYHVSDGGRTRKYTCGGTLIQRNIVLTTASCARYGVDKPEGAILVELGQHNLQESFAQTRQIPISQAVVHDSYEEGENKFDIGILKLKTLANYSDYIQPACMPTSVQKIETFEDSLGTIVGWGFYEAGKLSDTLQSAQVPVIPILTCLQSNRDFFSRNINHGMYCAGLQNGTAPCFGDAGGGMFFRSGQSWFLRGIISFTSRVYTETAGCNTSDYFGLVNVEHFLPWIKQTIVSLGSGRRRTTK</sequence>
<name>A0ABM1ZD17_AEDAL</name>
<dbReference type="InterPro" id="IPR001314">
    <property type="entry name" value="Peptidase_S1A"/>
</dbReference>
<dbReference type="Gene3D" id="2.40.10.10">
    <property type="entry name" value="Trypsin-like serine proteases"/>
    <property type="match status" value="1"/>
</dbReference>
<dbReference type="PANTHER" id="PTHR24260">
    <property type="match status" value="1"/>
</dbReference>
<feature type="domain" description="Peptidase S1" evidence="3">
    <location>
        <begin position="44"/>
        <end position="293"/>
    </location>
</feature>
<dbReference type="Proteomes" id="UP000069940">
    <property type="component" value="Unassembled WGS sequence"/>
</dbReference>
<dbReference type="RefSeq" id="XP_019933172.3">
    <property type="nucleotide sequence ID" value="XM_020077613.3"/>
</dbReference>
<reference evidence="4" key="2">
    <citation type="submission" date="2025-05" db="UniProtKB">
        <authorList>
            <consortium name="EnsemblMetazoa"/>
        </authorList>
    </citation>
    <scope>IDENTIFICATION</scope>
    <source>
        <strain evidence="4">Foshan</strain>
    </source>
</reference>
<dbReference type="InterPro" id="IPR001254">
    <property type="entry name" value="Trypsin_dom"/>
</dbReference>
<evidence type="ECO:0000313" key="5">
    <source>
        <dbReference type="Proteomes" id="UP000069940"/>
    </source>
</evidence>
<dbReference type="PROSITE" id="PS50240">
    <property type="entry name" value="TRYPSIN_DOM"/>
    <property type="match status" value="1"/>
</dbReference>
<dbReference type="Pfam" id="PF00089">
    <property type="entry name" value="Trypsin"/>
    <property type="match status" value="1"/>
</dbReference>
<organism evidence="4 5">
    <name type="scientific">Aedes albopictus</name>
    <name type="common">Asian tiger mosquito</name>
    <name type="synonym">Stegomyia albopicta</name>
    <dbReference type="NCBI Taxonomy" id="7160"/>
    <lineage>
        <taxon>Eukaryota</taxon>
        <taxon>Metazoa</taxon>
        <taxon>Ecdysozoa</taxon>
        <taxon>Arthropoda</taxon>
        <taxon>Hexapoda</taxon>
        <taxon>Insecta</taxon>
        <taxon>Pterygota</taxon>
        <taxon>Neoptera</taxon>
        <taxon>Endopterygota</taxon>
        <taxon>Diptera</taxon>
        <taxon>Nematocera</taxon>
        <taxon>Culicoidea</taxon>
        <taxon>Culicidae</taxon>
        <taxon>Culicinae</taxon>
        <taxon>Aedini</taxon>
        <taxon>Aedes</taxon>
        <taxon>Stegomyia</taxon>
    </lineage>
</organism>
<dbReference type="GeneID" id="109623130"/>
<comment type="similarity">
    <text evidence="1">Belongs to the peptidase S1 family. CLIP subfamily.</text>
</comment>
<accession>A0ABM1ZD17</accession>
<dbReference type="InterPro" id="IPR051333">
    <property type="entry name" value="CLIP_Serine_Protease"/>
</dbReference>
<evidence type="ECO:0000256" key="1">
    <source>
        <dbReference type="ARBA" id="ARBA00024195"/>
    </source>
</evidence>
<evidence type="ECO:0000259" key="3">
    <source>
        <dbReference type="PROSITE" id="PS50240"/>
    </source>
</evidence>
<reference evidence="5" key="1">
    <citation type="journal article" date="2015" name="Proc. Natl. Acad. Sci. U.S.A.">
        <title>Genome sequence of the Asian Tiger mosquito, Aedes albopictus, reveals insights into its biology, genetics, and evolution.</title>
        <authorList>
            <person name="Chen X.G."/>
            <person name="Jiang X."/>
            <person name="Gu J."/>
            <person name="Xu M."/>
            <person name="Wu Y."/>
            <person name="Deng Y."/>
            <person name="Zhang C."/>
            <person name="Bonizzoni M."/>
            <person name="Dermauw W."/>
            <person name="Vontas J."/>
            <person name="Armbruster P."/>
            <person name="Huang X."/>
            <person name="Yang Y."/>
            <person name="Zhang H."/>
            <person name="He W."/>
            <person name="Peng H."/>
            <person name="Liu Y."/>
            <person name="Wu K."/>
            <person name="Chen J."/>
            <person name="Lirakis M."/>
            <person name="Topalis P."/>
            <person name="Van Leeuwen T."/>
            <person name="Hall A.B."/>
            <person name="Jiang X."/>
            <person name="Thorpe C."/>
            <person name="Mueller R.L."/>
            <person name="Sun C."/>
            <person name="Waterhouse R.M."/>
            <person name="Yan G."/>
            <person name="Tu Z.J."/>
            <person name="Fang X."/>
            <person name="James A.A."/>
        </authorList>
    </citation>
    <scope>NUCLEOTIDE SEQUENCE [LARGE SCALE GENOMIC DNA]</scope>
    <source>
        <strain evidence="5">Foshan</strain>
    </source>
</reference>
<dbReference type="SUPFAM" id="SSF50494">
    <property type="entry name" value="Trypsin-like serine proteases"/>
    <property type="match status" value="1"/>
</dbReference>
<evidence type="ECO:0000313" key="4">
    <source>
        <dbReference type="EnsemblMetazoa" id="AALFPA23_017359.P25329"/>
    </source>
</evidence>
<dbReference type="SMART" id="SM00020">
    <property type="entry name" value="Tryp_SPc"/>
    <property type="match status" value="1"/>
</dbReference>
<keyword evidence="5" id="KW-1185">Reference proteome</keyword>
<feature type="chain" id="PRO_5046450173" description="Peptidase S1 domain-containing protein" evidence="2">
    <location>
        <begin position="18"/>
        <end position="304"/>
    </location>
</feature>
<keyword evidence="2" id="KW-0732">Signal</keyword>
<dbReference type="InterPro" id="IPR009003">
    <property type="entry name" value="Peptidase_S1_PA"/>
</dbReference>
<dbReference type="EnsemblMetazoa" id="AALFPA23_017359.R25329">
    <property type="protein sequence ID" value="AALFPA23_017359.P25329"/>
    <property type="gene ID" value="AALFPA23_017359"/>
</dbReference>
<dbReference type="CDD" id="cd00190">
    <property type="entry name" value="Tryp_SPc"/>
    <property type="match status" value="1"/>
</dbReference>
<dbReference type="InterPro" id="IPR043504">
    <property type="entry name" value="Peptidase_S1_PA_chymotrypsin"/>
</dbReference>
<evidence type="ECO:0000256" key="2">
    <source>
        <dbReference type="SAM" id="SignalP"/>
    </source>
</evidence>
<dbReference type="PRINTS" id="PR00722">
    <property type="entry name" value="CHYMOTRYPSIN"/>
</dbReference>